<comment type="cofactor">
    <cofactor evidence="1">
        <name>Mg(2+)</name>
        <dbReference type="ChEBI" id="CHEBI:18420"/>
    </cofactor>
</comment>
<evidence type="ECO:0000256" key="3">
    <source>
        <dbReference type="ARBA" id="ARBA00022528"/>
    </source>
</evidence>
<protein>
    <recommendedName>
        <fullName evidence="18">AIG1-type G domain-containing protein</fullName>
    </recommendedName>
</protein>
<evidence type="ECO:0000256" key="2">
    <source>
        <dbReference type="ARBA" id="ARBA00022448"/>
    </source>
</evidence>
<dbReference type="GO" id="GO:0005525">
    <property type="term" value="F:GTP binding"/>
    <property type="evidence" value="ECO:0007669"/>
    <property type="project" value="UniProtKB-KW"/>
</dbReference>
<evidence type="ECO:0000256" key="13">
    <source>
        <dbReference type="ARBA" id="ARBA00023134"/>
    </source>
</evidence>
<dbReference type="Gene3D" id="3.40.50.300">
    <property type="entry name" value="P-loop containing nucleotide triphosphate hydrolases"/>
    <property type="match status" value="1"/>
</dbReference>
<dbReference type="NCBIfam" id="TIGR00231">
    <property type="entry name" value="small_GTP"/>
    <property type="match status" value="1"/>
</dbReference>
<dbReference type="Gramene" id="Psat04G0096800-T1">
    <property type="protein sequence ID" value="KAI5415751.1"/>
    <property type="gene ID" value="KIW84_040968"/>
</dbReference>
<keyword evidence="4" id="KW-0934">Plastid</keyword>
<evidence type="ECO:0000256" key="16">
    <source>
        <dbReference type="ARBA" id="ARBA00023775"/>
    </source>
</evidence>
<evidence type="ECO:0000256" key="14">
    <source>
        <dbReference type="ARBA" id="ARBA00023136"/>
    </source>
</evidence>
<evidence type="ECO:0000313" key="19">
    <source>
        <dbReference type="EMBL" id="KAI5415751.1"/>
    </source>
</evidence>
<dbReference type="InterPro" id="IPR045058">
    <property type="entry name" value="GIMA/IAN/Toc"/>
</dbReference>
<dbReference type="FunFam" id="3.40.50.300:FF:000413">
    <property type="entry name" value="Translocase of chloroplast 120, chloroplastic"/>
    <property type="match status" value="1"/>
</dbReference>
<dbReference type="PANTHER" id="PTHR10903">
    <property type="entry name" value="GTPASE, IMAP FAMILY MEMBER-RELATED"/>
    <property type="match status" value="1"/>
</dbReference>
<evidence type="ECO:0000313" key="20">
    <source>
        <dbReference type="Proteomes" id="UP001058974"/>
    </source>
</evidence>
<dbReference type="SUPFAM" id="SSF52540">
    <property type="entry name" value="P-loop containing nucleoside triphosphate hydrolases"/>
    <property type="match status" value="1"/>
</dbReference>
<sequence length="956" mass="105758">MASNSKAFVSASPIVTAGEFPQQMNLSSSVPIRAPLTLDDSDSDFELSSDATLSETASHSDLEAQSQCASQEEDEEECFELDEELSPLVQLPLRVTPFAHLSTYDDEEDEEDEEDDCGEMLSAESVAENLVGAFSKDTGSDVSIEAENDIAYGQGLRIRVACEEYSTASSIDSDAMSQCSQENLDNEQFEKVSVALNEFENDEIELLDRNDEIRVEFIETDDVMQRKLEVVNNTETSDMVEETSNADSLLESNAKGYIDSVMLEQNTSVDYLGEQNPRTCEYLSNAFPENFENSFEHCQENIECSITESEKLVSITESEKLNSMMLEQNTSVDYLEVQNPQTGESLADAFTENFENSVEHCRENIEYGTTATRIISANGNLGVVAASHQGSESEKLGSIAESVVDSKAVLDDSSVGFESNGDASEGNKIQDVSDRALLQECTYLEKGLSETVLGVLDEDVLFCDYHSREDEETFYAGDTVNKEATMELSNVSQESKGGGSALDDDDDDVEELMSARFEQLREQISALSILLGSIGSRKNSREEETVMSPHARTNLPKDGARSQLVYFDNDCESDCNSVTVAYTDQSSAHFLQNRASFSSLLSGDAQAGFQFQHNISENEKEKIHKIHTISVKFLRLVHRINFSLEDSLVSKVLCRLVADIRRRSHQEFVISSSKVLAKKIEEDFQDDLDFSLNILVLGKSGVGKSATINSIFGNKVVMTDAFEPATTSVREVSGTVDGVKIKILDTPGLRAPMKDQGFNRKILSSVKRYMKKFPLDVILYVDRVDIQTTDIDDIPILRSITNSLGPSIWQQAILTLTHAASTPLDGPSGSPLSYEVFVSQKSHPVQQSIIKVVSDQCQLSPSFMCPVSLVENHPLCGKNISGESVLPNGLRWRTQLLALCFSQKTLSQVSLVSMPDSLLDHWKHFLFQNHSQPLCHLCSCLLQSPARHLKFSANWN</sequence>
<keyword evidence="5" id="KW-0812">Transmembrane</keyword>
<evidence type="ECO:0000256" key="9">
    <source>
        <dbReference type="ARBA" id="ARBA00022805"/>
    </source>
</evidence>
<dbReference type="Proteomes" id="UP001058974">
    <property type="component" value="Chromosome 4"/>
</dbReference>
<keyword evidence="13" id="KW-0342">GTP-binding</keyword>
<dbReference type="GO" id="GO:0015031">
    <property type="term" value="P:protein transport"/>
    <property type="evidence" value="ECO:0007669"/>
    <property type="project" value="UniProtKB-KW"/>
</dbReference>
<evidence type="ECO:0000256" key="1">
    <source>
        <dbReference type="ARBA" id="ARBA00001946"/>
    </source>
</evidence>
<keyword evidence="20" id="KW-1185">Reference proteome</keyword>
<keyword evidence="6" id="KW-0479">Metal-binding</keyword>
<dbReference type="PROSITE" id="PS51720">
    <property type="entry name" value="G_AIG1"/>
    <property type="match status" value="1"/>
</dbReference>
<evidence type="ECO:0000256" key="12">
    <source>
        <dbReference type="ARBA" id="ARBA00022989"/>
    </source>
</evidence>
<evidence type="ECO:0000256" key="6">
    <source>
        <dbReference type="ARBA" id="ARBA00022723"/>
    </source>
</evidence>
<accession>A0A9D4X7H8</accession>
<dbReference type="GO" id="GO:0016787">
    <property type="term" value="F:hydrolase activity"/>
    <property type="evidence" value="ECO:0007669"/>
    <property type="project" value="UniProtKB-KW"/>
</dbReference>
<keyword evidence="8" id="KW-0378">Hydrolase</keyword>
<keyword evidence="3" id="KW-0150">Chloroplast</keyword>
<keyword evidence="14" id="KW-0472">Membrane</keyword>
<keyword evidence="7" id="KW-0547">Nucleotide-binding</keyword>
<comment type="subcellular location">
    <subcellularLocation>
        <location evidence="15">Plastid</location>
        <location evidence="15">Chloroplast outer membrane</location>
        <topology evidence="15">Single-pass membrane protein</topology>
    </subcellularLocation>
</comment>
<keyword evidence="9" id="KW-1002">Plastid outer membrane</keyword>
<evidence type="ECO:0000256" key="7">
    <source>
        <dbReference type="ARBA" id="ARBA00022741"/>
    </source>
</evidence>
<dbReference type="InterPro" id="IPR005225">
    <property type="entry name" value="Small_GTP-bd"/>
</dbReference>
<evidence type="ECO:0000256" key="10">
    <source>
        <dbReference type="ARBA" id="ARBA00022842"/>
    </source>
</evidence>
<gene>
    <name evidence="19" type="ORF">KIW84_040968</name>
</gene>
<dbReference type="GO" id="GO:0046872">
    <property type="term" value="F:metal ion binding"/>
    <property type="evidence" value="ECO:0007669"/>
    <property type="project" value="UniProtKB-KW"/>
</dbReference>
<evidence type="ECO:0000256" key="11">
    <source>
        <dbReference type="ARBA" id="ARBA00022927"/>
    </source>
</evidence>
<dbReference type="Pfam" id="PF04548">
    <property type="entry name" value="AIG1"/>
    <property type="match status" value="1"/>
</dbReference>
<evidence type="ECO:0000256" key="5">
    <source>
        <dbReference type="ARBA" id="ARBA00022692"/>
    </source>
</evidence>
<dbReference type="GO" id="GO:0009707">
    <property type="term" value="C:chloroplast outer membrane"/>
    <property type="evidence" value="ECO:0007669"/>
    <property type="project" value="UniProtKB-SubCell"/>
</dbReference>
<proteinExistence type="inferred from homology"/>
<dbReference type="InterPro" id="IPR006703">
    <property type="entry name" value="G_AIG1"/>
</dbReference>
<dbReference type="AlphaFoldDB" id="A0A9D4X7H8"/>
<evidence type="ECO:0000256" key="4">
    <source>
        <dbReference type="ARBA" id="ARBA00022640"/>
    </source>
</evidence>
<feature type="domain" description="AIG1-type G" evidence="18">
    <location>
        <begin position="689"/>
        <end position="930"/>
    </location>
</feature>
<organism evidence="19 20">
    <name type="scientific">Pisum sativum</name>
    <name type="common">Garden pea</name>
    <name type="synonym">Lathyrus oleraceus</name>
    <dbReference type="NCBI Taxonomy" id="3888"/>
    <lineage>
        <taxon>Eukaryota</taxon>
        <taxon>Viridiplantae</taxon>
        <taxon>Streptophyta</taxon>
        <taxon>Embryophyta</taxon>
        <taxon>Tracheophyta</taxon>
        <taxon>Spermatophyta</taxon>
        <taxon>Magnoliopsida</taxon>
        <taxon>eudicotyledons</taxon>
        <taxon>Gunneridae</taxon>
        <taxon>Pentapetalae</taxon>
        <taxon>rosids</taxon>
        <taxon>fabids</taxon>
        <taxon>Fabales</taxon>
        <taxon>Fabaceae</taxon>
        <taxon>Papilionoideae</taxon>
        <taxon>50 kb inversion clade</taxon>
        <taxon>NPAAA clade</taxon>
        <taxon>Hologalegina</taxon>
        <taxon>IRL clade</taxon>
        <taxon>Fabeae</taxon>
        <taxon>Lathyrus</taxon>
    </lineage>
</organism>
<dbReference type="InterPro" id="IPR027417">
    <property type="entry name" value="P-loop_NTPase"/>
</dbReference>
<evidence type="ECO:0000259" key="18">
    <source>
        <dbReference type="PROSITE" id="PS51720"/>
    </source>
</evidence>
<keyword evidence="10" id="KW-0460">Magnesium</keyword>
<evidence type="ECO:0000256" key="15">
    <source>
        <dbReference type="ARBA" id="ARBA00023766"/>
    </source>
</evidence>
<dbReference type="PANTHER" id="PTHR10903:SF124">
    <property type="entry name" value="50S RIBOSOME-BINDING GTPASE"/>
    <property type="match status" value="1"/>
</dbReference>
<comment type="similarity">
    <text evidence="16">Belongs to the TRAFAC class TrmE-Era-EngA-EngB-Septin-like GTPase superfamily. AIG1/Toc34/Toc159-like paraseptin GTPase family. TOC159 subfamily.</text>
</comment>
<dbReference type="GO" id="GO:0045036">
    <property type="term" value="P:protein targeting to chloroplast"/>
    <property type="evidence" value="ECO:0007669"/>
    <property type="project" value="TreeGrafter"/>
</dbReference>
<evidence type="ECO:0000256" key="17">
    <source>
        <dbReference type="SAM" id="MobiDB-lite"/>
    </source>
</evidence>
<comment type="caution">
    <text evidence="19">The sequence shown here is derived from an EMBL/GenBank/DDBJ whole genome shotgun (WGS) entry which is preliminary data.</text>
</comment>
<feature type="region of interest" description="Disordered" evidence="17">
    <location>
        <begin position="34"/>
        <end position="76"/>
    </location>
</feature>
<name>A0A9D4X7H8_PEA</name>
<keyword evidence="2" id="KW-0813">Transport</keyword>
<dbReference type="EMBL" id="JAMSHJ010000004">
    <property type="protein sequence ID" value="KAI5415751.1"/>
    <property type="molecule type" value="Genomic_DNA"/>
</dbReference>
<reference evidence="19 20" key="1">
    <citation type="journal article" date="2022" name="Nat. Genet.">
        <title>Improved pea reference genome and pan-genome highlight genomic features and evolutionary characteristics.</title>
        <authorList>
            <person name="Yang T."/>
            <person name="Liu R."/>
            <person name="Luo Y."/>
            <person name="Hu S."/>
            <person name="Wang D."/>
            <person name="Wang C."/>
            <person name="Pandey M.K."/>
            <person name="Ge S."/>
            <person name="Xu Q."/>
            <person name="Li N."/>
            <person name="Li G."/>
            <person name="Huang Y."/>
            <person name="Saxena R.K."/>
            <person name="Ji Y."/>
            <person name="Li M."/>
            <person name="Yan X."/>
            <person name="He Y."/>
            <person name="Liu Y."/>
            <person name="Wang X."/>
            <person name="Xiang C."/>
            <person name="Varshney R.K."/>
            <person name="Ding H."/>
            <person name="Gao S."/>
            <person name="Zong X."/>
        </authorList>
    </citation>
    <scope>NUCLEOTIDE SEQUENCE [LARGE SCALE GENOMIC DNA]</scope>
    <source>
        <strain evidence="19 20">cv. Zhongwan 6</strain>
    </source>
</reference>
<evidence type="ECO:0000256" key="8">
    <source>
        <dbReference type="ARBA" id="ARBA00022801"/>
    </source>
</evidence>
<keyword evidence="11" id="KW-0653">Protein transport</keyword>
<keyword evidence="12" id="KW-1133">Transmembrane helix</keyword>